<dbReference type="Proteomes" id="UP000230750">
    <property type="component" value="Unassembled WGS sequence"/>
</dbReference>
<dbReference type="Pfam" id="PF07714">
    <property type="entry name" value="PK_Tyr_Ser-Thr"/>
    <property type="match status" value="1"/>
</dbReference>
<dbReference type="GO" id="GO:0005524">
    <property type="term" value="F:ATP binding"/>
    <property type="evidence" value="ECO:0007669"/>
    <property type="project" value="UniProtKB-KW"/>
</dbReference>
<dbReference type="EMBL" id="MRZV01000422">
    <property type="protein sequence ID" value="PIK50365.1"/>
    <property type="molecule type" value="Genomic_DNA"/>
</dbReference>
<feature type="domain" description="Tyrosine-protein kinase catalytic" evidence="4">
    <location>
        <begin position="93"/>
        <end position="297"/>
    </location>
</feature>
<dbReference type="GO" id="GO:0004713">
    <property type="term" value="F:protein tyrosine kinase activity"/>
    <property type="evidence" value="ECO:0007669"/>
    <property type="project" value="InterPro"/>
</dbReference>
<sequence length="365" mass="41765">MIRCVTDYEEDMISLSFRVVDDSDIMLFLCTLFAVILATTTILVAIVMIIRRYQRKRNKLTVVCYMFHGTCPESDDKVTSRRSLPSVPAMLFKHNTQPASEGEAHAKMELRQVWRNYVGLLLELPDNKNILQTLGICYQNENIYVTHHYEDTVHYWSTCRLTVFGDLDIMQRKCLRPCSQQPMIFWYGILTSHKCCHPGLCTQNILVDDQNTCKLYDFCKQEDASSVIEQFHIEKDQHLRITLPPEALLLGEYNSASDIWAIGVCCGLYFLMIGTDKECWSTRVAKRPSIFSVVKTLRSGSSSILKEIRNGNINPLDLVPVHFPTTPCREAACPTNVSVTVTTHQDESPSQEHYERVLYKDTSGD</sequence>
<dbReference type="Gene3D" id="1.10.510.10">
    <property type="entry name" value="Transferase(Phosphotransferase) domain 1"/>
    <property type="match status" value="1"/>
</dbReference>
<keyword evidence="5" id="KW-0675">Receptor</keyword>
<evidence type="ECO:0000256" key="3">
    <source>
        <dbReference type="SAM" id="Phobius"/>
    </source>
</evidence>
<comment type="caution">
    <text evidence="5">The sequence shown here is derived from an EMBL/GenBank/DDBJ whole genome shotgun (WGS) entry which is preliminary data.</text>
</comment>
<dbReference type="InterPro" id="IPR001245">
    <property type="entry name" value="Ser-Thr/Tyr_kinase_cat_dom"/>
</dbReference>
<organism evidence="5 6">
    <name type="scientific">Stichopus japonicus</name>
    <name type="common">Sea cucumber</name>
    <dbReference type="NCBI Taxonomy" id="307972"/>
    <lineage>
        <taxon>Eukaryota</taxon>
        <taxon>Metazoa</taxon>
        <taxon>Echinodermata</taxon>
        <taxon>Eleutherozoa</taxon>
        <taxon>Echinozoa</taxon>
        <taxon>Holothuroidea</taxon>
        <taxon>Aspidochirotacea</taxon>
        <taxon>Aspidochirotida</taxon>
        <taxon>Stichopodidae</taxon>
        <taxon>Apostichopus</taxon>
    </lineage>
</organism>
<dbReference type="AlphaFoldDB" id="A0A2G8KQW6"/>
<gene>
    <name evidence="5" type="ORF">BSL78_12782</name>
</gene>
<feature type="transmembrane region" description="Helical" evidence="3">
    <location>
        <begin position="25"/>
        <end position="50"/>
    </location>
</feature>
<keyword evidence="3" id="KW-0472">Membrane</keyword>
<dbReference type="SUPFAM" id="SSF56112">
    <property type="entry name" value="Protein kinase-like (PK-like)"/>
    <property type="match status" value="1"/>
</dbReference>
<dbReference type="SMART" id="SM00219">
    <property type="entry name" value="TyrKc"/>
    <property type="match status" value="1"/>
</dbReference>
<dbReference type="InterPro" id="IPR011009">
    <property type="entry name" value="Kinase-like_dom_sf"/>
</dbReference>
<dbReference type="STRING" id="307972.A0A2G8KQW6"/>
<evidence type="ECO:0000259" key="4">
    <source>
        <dbReference type="SMART" id="SM00219"/>
    </source>
</evidence>
<dbReference type="InterPro" id="IPR050198">
    <property type="entry name" value="Non-receptor_tyrosine_kinases"/>
</dbReference>
<dbReference type="PANTHER" id="PTHR24418">
    <property type="entry name" value="TYROSINE-PROTEIN KINASE"/>
    <property type="match status" value="1"/>
</dbReference>
<accession>A0A2G8KQW6</accession>
<proteinExistence type="predicted"/>
<keyword evidence="1" id="KW-0547">Nucleotide-binding</keyword>
<protein>
    <submittedName>
        <fullName evidence="5">Putative fibroblast growth factor receptor 1-A-like</fullName>
    </submittedName>
</protein>
<evidence type="ECO:0000313" key="5">
    <source>
        <dbReference type="EMBL" id="PIK50365.1"/>
    </source>
</evidence>
<evidence type="ECO:0000256" key="1">
    <source>
        <dbReference type="ARBA" id="ARBA00022741"/>
    </source>
</evidence>
<name>A0A2G8KQW6_STIJA</name>
<reference evidence="5 6" key="1">
    <citation type="journal article" date="2017" name="PLoS Biol.">
        <title>The sea cucumber genome provides insights into morphological evolution and visceral regeneration.</title>
        <authorList>
            <person name="Zhang X."/>
            <person name="Sun L."/>
            <person name="Yuan J."/>
            <person name="Sun Y."/>
            <person name="Gao Y."/>
            <person name="Zhang L."/>
            <person name="Li S."/>
            <person name="Dai H."/>
            <person name="Hamel J.F."/>
            <person name="Liu C."/>
            <person name="Yu Y."/>
            <person name="Liu S."/>
            <person name="Lin W."/>
            <person name="Guo K."/>
            <person name="Jin S."/>
            <person name="Xu P."/>
            <person name="Storey K.B."/>
            <person name="Huan P."/>
            <person name="Zhang T."/>
            <person name="Zhou Y."/>
            <person name="Zhang J."/>
            <person name="Lin C."/>
            <person name="Li X."/>
            <person name="Xing L."/>
            <person name="Huo D."/>
            <person name="Sun M."/>
            <person name="Wang L."/>
            <person name="Mercier A."/>
            <person name="Li F."/>
            <person name="Yang H."/>
            <person name="Xiang J."/>
        </authorList>
    </citation>
    <scope>NUCLEOTIDE SEQUENCE [LARGE SCALE GENOMIC DNA]</scope>
    <source>
        <strain evidence="5">Shaxun</strain>
        <tissue evidence="5">Muscle</tissue>
    </source>
</reference>
<evidence type="ECO:0000256" key="2">
    <source>
        <dbReference type="ARBA" id="ARBA00022840"/>
    </source>
</evidence>
<evidence type="ECO:0000313" key="6">
    <source>
        <dbReference type="Proteomes" id="UP000230750"/>
    </source>
</evidence>
<keyword evidence="3" id="KW-1133">Transmembrane helix</keyword>
<dbReference type="InterPro" id="IPR020635">
    <property type="entry name" value="Tyr_kinase_cat_dom"/>
</dbReference>
<keyword evidence="3" id="KW-0812">Transmembrane</keyword>
<keyword evidence="2" id="KW-0067">ATP-binding</keyword>
<keyword evidence="6" id="KW-1185">Reference proteome</keyword>